<dbReference type="Pfam" id="PF00213">
    <property type="entry name" value="OSCP"/>
    <property type="match status" value="1"/>
</dbReference>
<comment type="subcellular location">
    <subcellularLocation>
        <location evidence="1">Membrane</location>
    </subcellularLocation>
</comment>
<evidence type="ECO:0000256" key="2">
    <source>
        <dbReference type="ARBA" id="ARBA00022448"/>
    </source>
</evidence>
<accession>A0A1G1WPE9</accession>
<protein>
    <submittedName>
        <fullName evidence="7">Uncharacterized protein</fullName>
    </submittedName>
</protein>
<reference evidence="7 8" key="1">
    <citation type="journal article" date="2016" name="Nat. Commun.">
        <title>Thousands of microbial genomes shed light on interconnected biogeochemical processes in an aquifer system.</title>
        <authorList>
            <person name="Anantharaman K."/>
            <person name="Brown C.T."/>
            <person name="Hug L.A."/>
            <person name="Sharon I."/>
            <person name="Castelle C.J."/>
            <person name="Probst A.J."/>
            <person name="Thomas B.C."/>
            <person name="Singh A."/>
            <person name="Wilkins M.J."/>
            <person name="Karaoz U."/>
            <person name="Brodie E.L."/>
            <person name="Williams K.H."/>
            <person name="Hubbard S.S."/>
            <person name="Banfield J.F."/>
        </authorList>
    </citation>
    <scope>NUCLEOTIDE SEQUENCE [LARGE SCALE GENOMIC DNA]</scope>
</reference>
<keyword evidence="3" id="KW-0375">Hydrogen ion transport</keyword>
<evidence type="ECO:0000313" key="7">
    <source>
        <dbReference type="EMBL" id="OGY29067.1"/>
    </source>
</evidence>
<dbReference type="Proteomes" id="UP000178068">
    <property type="component" value="Unassembled WGS sequence"/>
</dbReference>
<keyword evidence="5" id="KW-0472">Membrane</keyword>
<evidence type="ECO:0000313" key="8">
    <source>
        <dbReference type="Proteomes" id="UP000178068"/>
    </source>
</evidence>
<dbReference type="AlphaFoldDB" id="A0A1G1WPE9"/>
<keyword evidence="4" id="KW-0406">Ion transport</keyword>
<gene>
    <name evidence="7" type="ORF">A3F35_01990</name>
</gene>
<comment type="caution">
    <text evidence="7">The sequence shown here is derived from an EMBL/GenBank/DDBJ whole genome shotgun (WGS) entry which is preliminary data.</text>
</comment>
<dbReference type="STRING" id="1802603.A3F35_01990"/>
<dbReference type="GO" id="GO:0016020">
    <property type="term" value="C:membrane"/>
    <property type="evidence" value="ECO:0007669"/>
    <property type="project" value="UniProtKB-SubCell"/>
</dbReference>
<evidence type="ECO:0000256" key="6">
    <source>
        <dbReference type="ARBA" id="ARBA00023310"/>
    </source>
</evidence>
<organism evidence="7 8">
    <name type="scientific">Candidatus Woykebacteria bacterium RIFCSPHIGHO2_12_FULL_45_10</name>
    <dbReference type="NCBI Taxonomy" id="1802603"/>
    <lineage>
        <taxon>Bacteria</taxon>
        <taxon>Candidatus Woykeibacteriota</taxon>
    </lineage>
</organism>
<sequence>MKSVIKKLAKKAFILSLTDGEIVPSKIKAVLKELTKAKFDDRLLLLKEYRHLLMNNKSENTVLVQTGFSIDQEMKLNLESVLKKRFKIQEIVFQIDHELIGGIRINHNNTIYDYSIAGRLNQLKETFA</sequence>
<evidence type="ECO:0000256" key="1">
    <source>
        <dbReference type="ARBA" id="ARBA00004370"/>
    </source>
</evidence>
<dbReference type="InterPro" id="IPR000711">
    <property type="entry name" value="ATPase_OSCP/dsu"/>
</dbReference>
<evidence type="ECO:0000256" key="5">
    <source>
        <dbReference type="ARBA" id="ARBA00023136"/>
    </source>
</evidence>
<evidence type="ECO:0000256" key="3">
    <source>
        <dbReference type="ARBA" id="ARBA00022781"/>
    </source>
</evidence>
<proteinExistence type="predicted"/>
<keyword evidence="6" id="KW-0066">ATP synthesis</keyword>
<evidence type="ECO:0000256" key="4">
    <source>
        <dbReference type="ARBA" id="ARBA00023065"/>
    </source>
</evidence>
<keyword evidence="2" id="KW-0813">Transport</keyword>
<dbReference type="GO" id="GO:0046933">
    <property type="term" value="F:proton-transporting ATP synthase activity, rotational mechanism"/>
    <property type="evidence" value="ECO:0007669"/>
    <property type="project" value="InterPro"/>
</dbReference>
<name>A0A1G1WPE9_9BACT</name>
<dbReference type="EMBL" id="MHCZ01000042">
    <property type="protein sequence ID" value="OGY29067.1"/>
    <property type="molecule type" value="Genomic_DNA"/>
</dbReference>